<feature type="compositionally biased region" description="Polar residues" evidence="5">
    <location>
        <begin position="119"/>
        <end position="151"/>
    </location>
</feature>
<dbReference type="PANTHER" id="PTHR45663:SF11">
    <property type="entry name" value="GEO12009P1"/>
    <property type="match status" value="1"/>
</dbReference>
<evidence type="ECO:0000256" key="3">
    <source>
        <dbReference type="ARBA" id="ARBA00023157"/>
    </source>
</evidence>
<dbReference type="PROSITE" id="PS51354">
    <property type="entry name" value="GLUTAREDOXIN_2"/>
    <property type="match status" value="1"/>
</dbReference>
<keyword evidence="2" id="KW-0249">Electron transport</keyword>
<protein>
    <submittedName>
        <fullName evidence="7">Thioredoxin</fullName>
    </submittedName>
</protein>
<evidence type="ECO:0000256" key="5">
    <source>
        <dbReference type="SAM" id="MobiDB-lite"/>
    </source>
</evidence>
<evidence type="ECO:0000256" key="4">
    <source>
        <dbReference type="ARBA" id="ARBA00023284"/>
    </source>
</evidence>
<dbReference type="PROSITE" id="PS00194">
    <property type="entry name" value="THIOREDOXIN_1"/>
    <property type="match status" value="1"/>
</dbReference>
<accession>A0A517TCK6</accession>
<dbReference type="InterPro" id="IPR009003">
    <property type="entry name" value="Peptidase_S1_PA"/>
</dbReference>
<name>A0A517TCK6_9PLAN</name>
<feature type="compositionally biased region" description="Basic and acidic residues" evidence="5">
    <location>
        <begin position="556"/>
        <end position="570"/>
    </location>
</feature>
<evidence type="ECO:0000256" key="1">
    <source>
        <dbReference type="ARBA" id="ARBA00022448"/>
    </source>
</evidence>
<feature type="region of interest" description="Disordered" evidence="5">
    <location>
        <begin position="526"/>
        <end position="570"/>
    </location>
</feature>
<dbReference type="OrthoDB" id="8560253at2"/>
<organism evidence="7 8">
    <name type="scientific">Calycomorphotria hydatis</name>
    <dbReference type="NCBI Taxonomy" id="2528027"/>
    <lineage>
        <taxon>Bacteria</taxon>
        <taxon>Pseudomonadati</taxon>
        <taxon>Planctomycetota</taxon>
        <taxon>Planctomycetia</taxon>
        <taxon>Planctomycetales</taxon>
        <taxon>Planctomycetaceae</taxon>
        <taxon>Calycomorphotria</taxon>
    </lineage>
</organism>
<dbReference type="GO" id="GO:0005829">
    <property type="term" value="C:cytosol"/>
    <property type="evidence" value="ECO:0007669"/>
    <property type="project" value="TreeGrafter"/>
</dbReference>
<sequence length="570" mass="61504">MNAAIILLAALGASSDVVLLDFTAEWCGPCRRMKPLLQKLHGEGFNIREVDVDRYKGLASKYGINSIPAFVLVVRNQEIGRITGSTSESELRRLLAKAPAPREDSFVSAPDPRRAAPQSRPQNSPFSETTPSRTNPRNEFAGNNSRTQPMRQPQREPANVDFASLASNTPPTADRPIVRGQSFEEVTAPEAVERDPLKTAVRIRVRDSKGVNFGSGTVIYSTSGQSLIATCGHIFRGFHAESRIEVDIFRSGKSETIPGSLVRYDDESADVGIIAVSTSQPLPVARIAGAAQQTKQGAHVFSVGCDNGEAPTKLQHSVTRMNPYQGADTTECTGIPIKGRSGGGLFDTSGRLIGVCIAADRDRGRGVYAGLKEIHAILDESQLTALYHGTADGNPNFELANANSELPFGENPNHVSSGNTNPTSGAIASTADDSPFGRLMKDAEHMAREEAPPVALASNDSTNELPAGLEAGEPMEVICIIRRPGATEDEKQVVVINRASPKFVKYLKGELSGTPRQNLNKFSLEHTSGNQKSDERANANAFDSNFNRSPDPTSGRLERYVRSEESRVQR</sequence>
<dbReference type="Gene3D" id="2.40.10.120">
    <property type="match status" value="1"/>
</dbReference>
<dbReference type="Pfam" id="PF13365">
    <property type="entry name" value="Trypsin_2"/>
    <property type="match status" value="1"/>
</dbReference>
<feature type="compositionally biased region" description="Polar residues" evidence="5">
    <location>
        <begin position="413"/>
        <end position="427"/>
    </location>
</feature>
<keyword evidence="8" id="KW-1185">Reference proteome</keyword>
<dbReference type="GO" id="GO:0045454">
    <property type="term" value="P:cell redox homeostasis"/>
    <property type="evidence" value="ECO:0007669"/>
    <property type="project" value="TreeGrafter"/>
</dbReference>
<dbReference type="PROSITE" id="PS51352">
    <property type="entry name" value="THIOREDOXIN_2"/>
    <property type="match status" value="1"/>
</dbReference>
<dbReference type="SUPFAM" id="SSF50494">
    <property type="entry name" value="Trypsin-like serine proteases"/>
    <property type="match status" value="1"/>
</dbReference>
<feature type="region of interest" description="Disordered" evidence="5">
    <location>
        <begin position="398"/>
        <end position="436"/>
    </location>
</feature>
<dbReference type="KEGG" id="chya:V22_33660"/>
<gene>
    <name evidence="7" type="primary">trxA_3</name>
    <name evidence="7" type="ORF">V22_33660</name>
</gene>
<dbReference type="CDD" id="cd02947">
    <property type="entry name" value="TRX_family"/>
    <property type="match status" value="1"/>
</dbReference>
<dbReference type="GO" id="GO:0015035">
    <property type="term" value="F:protein-disulfide reductase activity"/>
    <property type="evidence" value="ECO:0007669"/>
    <property type="project" value="TreeGrafter"/>
</dbReference>
<dbReference type="SUPFAM" id="SSF52833">
    <property type="entry name" value="Thioredoxin-like"/>
    <property type="match status" value="1"/>
</dbReference>
<evidence type="ECO:0000313" key="8">
    <source>
        <dbReference type="Proteomes" id="UP000319976"/>
    </source>
</evidence>
<dbReference type="PANTHER" id="PTHR45663">
    <property type="entry name" value="GEO12009P1"/>
    <property type="match status" value="1"/>
</dbReference>
<dbReference type="Gene3D" id="3.40.30.10">
    <property type="entry name" value="Glutaredoxin"/>
    <property type="match status" value="1"/>
</dbReference>
<dbReference type="InterPro" id="IPR036249">
    <property type="entry name" value="Thioredoxin-like_sf"/>
</dbReference>
<feature type="domain" description="Thioredoxin" evidence="6">
    <location>
        <begin position="1"/>
        <end position="100"/>
    </location>
</feature>
<proteinExistence type="predicted"/>
<dbReference type="RefSeq" id="WP_145264930.1">
    <property type="nucleotide sequence ID" value="NZ_CP036316.1"/>
</dbReference>
<reference evidence="7 8" key="1">
    <citation type="submission" date="2019-02" db="EMBL/GenBank/DDBJ databases">
        <title>Deep-cultivation of Planctomycetes and their phenomic and genomic characterization uncovers novel biology.</title>
        <authorList>
            <person name="Wiegand S."/>
            <person name="Jogler M."/>
            <person name="Boedeker C."/>
            <person name="Pinto D."/>
            <person name="Vollmers J."/>
            <person name="Rivas-Marin E."/>
            <person name="Kohn T."/>
            <person name="Peeters S.H."/>
            <person name="Heuer A."/>
            <person name="Rast P."/>
            <person name="Oberbeckmann S."/>
            <person name="Bunk B."/>
            <person name="Jeske O."/>
            <person name="Meyerdierks A."/>
            <person name="Storesund J.E."/>
            <person name="Kallscheuer N."/>
            <person name="Luecker S."/>
            <person name="Lage O.M."/>
            <person name="Pohl T."/>
            <person name="Merkel B.J."/>
            <person name="Hornburger P."/>
            <person name="Mueller R.-W."/>
            <person name="Bruemmer F."/>
            <person name="Labrenz M."/>
            <person name="Spormann A.M."/>
            <person name="Op den Camp H."/>
            <person name="Overmann J."/>
            <person name="Amann R."/>
            <person name="Jetten M.S.M."/>
            <person name="Mascher T."/>
            <person name="Medema M.H."/>
            <person name="Devos D.P."/>
            <person name="Kaster A.-K."/>
            <person name="Ovreas L."/>
            <person name="Rohde M."/>
            <person name="Galperin M.Y."/>
            <person name="Jogler C."/>
        </authorList>
    </citation>
    <scope>NUCLEOTIDE SEQUENCE [LARGE SCALE GENOMIC DNA]</scope>
    <source>
        <strain evidence="7 8">V22</strain>
    </source>
</reference>
<dbReference type="AlphaFoldDB" id="A0A517TCK6"/>
<feature type="region of interest" description="Disordered" evidence="5">
    <location>
        <begin position="96"/>
        <end position="157"/>
    </location>
</feature>
<keyword evidence="4" id="KW-0676">Redox-active center</keyword>
<evidence type="ECO:0000313" key="7">
    <source>
        <dbReference type="EMBL" id="QDT66102.1"/>
    </source>
</evidence>
<evidence type="ECO:0000259" key="6">
    <source>
        <dbReference type="PROSITE" id="PS51352"/>
    </source>
</evidence>
<dbReference type="InterPro" id="IPR013766">
    <property type="entry name" value="Thioredoxin_domain"/>
</dbReference>
<dbReference type="Proteomes" id="UP000319976">
    <property type="component" value="Chromosome"/>
</dbReference>
<feature type="compositionally biased region" description="Polar residues" evidence="5">
    <location>
        <begin position="541"/>
        <end position="552"/>
    </location>
</feature>
<dbReference type="EMBL" id="CP036316">
    <property type="protein sequence ID" value="QDT66102.1"/>
    <property type="molecule type" value="Genomic_DNA"/>
</dbReference>
<keyword evidence="1" id="KW-0813">Transport</keyword>
<dbReference type="InterPro" id="IPR017937">
    <property type="entry name" value="Thioredoxin_CS"/>
</dbReference>
<feature type="region of interest" description="Disordered" evidence="5">
    <location>
        <begin position="451"/>
        <end position="470"/>
    </location>
</feature>
<dbReference type="Pfam" id="PF00085">
    <property type="entry name" value="Thioredoxin"/>
    <property type="match status" value="1"/>
</dbReference>
<evidence type="ECO:0000256" key="2">
    <source>
        <dbReference type="ARBA" id="ARBA00022982"/>
    </source>
</evidence>
<keyword evidence="3" id="KW-1015">Disulfide bond</keyword>